<dbReference type="InterPro" id="IPR027640">
    <property type="entry name" value="Kinesin-like_fam"/>
</dbReference>
<evidence type="ECO:0000256" key="6">
    <source>
        <dbReference type="ARBA" id="ARBA00023212"/>
    </source>
</evidence>
<name>A0A4W3IHN9_CALMI</name>
<organism evidence="10 11">
    <name type="scientific">Callorhinchus milii</name>
    <name type="common">Ghost shark</name>
    <dbReference type="NCBI Taxonomy" id="7868"/>
    <lineage>
        <taxon>Eukaryota</taxon>
        <taxon>Metazoa</taxon>
        <taxon>Chordata</taxon>
        <taxon>Craniata</taxon>
        <taxon>Vertebrata</taxon>
        <taxon>Chondrichthyes</taxon>
        <taxon>Holocephali</taxon>
        <taxon>Chimaeriformes</taxon>
        <taxon>Callorhinchidae</taxon>
        <taxon>Callorhinchus</taxon>
    </lineage>
</organism>
<reference evidence="11" key="1">
    <citation type="journal article" date="2006" name="Science">
        <title>Ancient noncoding elements conserved in the human genome.</title>
        <authorList>
            <person name="Venkatesh B."/>
            <person name="Kirkness E.F."/>
            <person name="Loh Y.H."/>
            <person name="Halpern A.L."/>
            <person name="Lee A.P."/>
            <person name="Johnson J."/>
            <person name="Dandona N."/>
            <person name="Viswanathan L.D."/>
            <person name="Tay A."/>
            <person name="Venter J.C."/>
            <person name="Strausberg R.L."/>
            <person name="Brenner S."/>
        </authorList>
    </citation>
    <scope>NUCLEOTIDE SEQUENCE [LARGE SCALE GENOMIC DNA]</scope>
</reference>
<keyword evidence="4 8" id="KW-0175">Coiled coil</keyword>
<dbReference type="Gene3D" id="3.40.850.10">
    <property type="entry name" value="Kinesin motor domain"/>
    <property type="match status" value="1"/>
</dbReference>
<dbReference type="PRINTS" id="PR00380">
    <property type="entry name" value="KINESINHEAVY"/>
</dbReference>
<dbReference type="InterPro" id="IPR036961">
    <property type="entry name" value="Kinesin_motor_dom_sf"/>
</dbReference>
<dbReference type="GO" id="GO:0007018">
    <property type="term" value="P:microtubule-based movement"/>
    <property type="evidence" value="ECO:0007669"/>
    <property type="project" value="InterPro"/>
</dbReference>
<keyword evidence="5" id="KW-0505">Motor protein</keyword>
<feature type="coiled-coil region" evidence="8">
    <location>
        <begin position="146"/>
        <end position="173"/>
    </location>
</feature>
<reference evidence="10" key="4">
    <citation type="submission" date="2025-08" db="UniProtKB">
        <authorList>
            <consortium name="Ensembl"/>
        </authorList>
    </citation>
    <scope>IDENTIFICATION</scope>
</reference>
<dbReference type="PANTHER" id="PTHR47968:SF75">
    <property type="entry name" value="CENTROMERE-ASSOCIATED PROTEIN E"/>
    <property type="match status" value="1"/>
</dbReference>
<dbReference type="Ensembl" id="ENSCMIT00000026671.1">
    <property type="protein sequence ID" value="ENSCMIP00000026243.1"/>
    <property type="gene ID" value="ENSCMIG00000011515.1"/>
</dbReference>
<evidence type="ECO:0000256" key="1">
    <source>
        <dbReference type="ARBA" id="ARBA00004245"/>
    </source>
</evidence>
<comment type="caution">
    <text evidence="7">Lacks conserved residue(s) required for the propagation of feature annotation.</text>
</comment>
<comment type="subcellular location">
    <subcellularLocation>
        <location evidence="1">Cytoplasm</location>
        <location evidence="1">Cytoskeleton</location>
    </subcellularLocation>
</comment>
<evidence type="ECO:0000256" key="4">
    <source>
        <dbReference type="ARBA" id="ARBA00023054"/>
    </source>
</evidence>
<evidence type="ECO:0000313" key="10">
    <source>
        <dbReference type="Ensembl" id="ENSCMIP00000026243.1"/>
    </source>
</evidence>
<dbReference type="InterPro" id="IPR019821">
    <property type="entry name" value="Kinesin_motor_CS"/>
</dbReference>
<dbReference type="PANTHER" id="PTHR47968">
    <property type="entry name" value="CENTROMERE PROTEIN E"/>
    <property type="match status" value="1"/>
</dbReference>
<evidence type="ECO:0000256" key="2">
    <source>
        <dbReference type="ARBA" id="ARBA00022741"/>
    </source>
</evidence>
<accession>A0A4W3IHN9</accession>
<dbReference type="Pfam" id="PF00225">
    <property type="entry name" value="Kinesin"/>
    <property type="match status" value="1"/>
</dbReference>
<evidence type="ECO:0000256" key="8">
    <source>
        <dbReference type="SAM" id="Coils"/>
    </source>
</evidence>
<dbReference type="SUPFAM" id="SSF52540">
    <property type="entry name" value="P-loop containing nucleoside triphosphate hydrolases"/>
    <property type="match status" value="1"/>
</dbReference>
<dbReference type="Proteomes" id="UP000314986">
    <property type="component" value="Unassembled WGS sequence"/>
</dbReference>
<dbReference type="GO" id="GO:0008017">
    <property type="term" value="F:microtubule binding"/>
    <property type="evidence" value="ECO:0007669"/>
    <property type="project" value="InterPro"/>
</dbReference>
<dbReference type="PROSITE" id="PS00411">
    <property type="entry name" value="KINESIN_MOTOR_1"/>
    <property type="match status" value="1"/>
</dbReference>
<dbReference type="GO" id="GO:0005874">
    <property type="term" value="C:microtubule"/>
    <property type="evidence" value="ECO:0007669"/>
    <property type="project" value="TreeGrafter"/>
</dbReference>
<keyword evidence="3" id="KW-0067">ATP-binding</keyword>
<reference evidence="11" key="2">
    <citation type="journal article" date="2007" name="PLoS Biol.">
        <title>Survey sequencing and comparative analysis of the elephant shark (Callorhinchus milii) genome.</title>
        <authorList>
            <person name="Venkatesh B."/>
            <person name="Kirkness E.F."/>
            <person name="Loh Y.H."/>
            <person name="Halpern A.L."/>
            <person name="Lee A.P."/>
            <person name="Johnson J."/>
            <person name="Dandona N."/>
            <person name="Viswanathan L.D."/>
            <person name="Tay A."/>
            <person name="Venter J.C."/>
            <person name="Strausberg R.L."/>
            <person name="Brenner S."/>
        </authorList>
    </citation>
    <scope>NUCLEOTIDE SEQUENCE [LARGE SCALE GENOMIC DNA]</scope>
</reference>
<gene>
    <name evidence="10" type="primary">LOC103187856</name>
</gene>
<dbReference type="GO" id="GO:0005524">
    <property type="term" value="F:ATP binding"/>
    <property type="evidence" value="ECO:0007669"/>
    <property type="project" value="UniProtKB-KW"/>
</dbReference>
<comment type="similarity">
    <text evidence="7">Belongs to the TRAFAC class myosin-kinesin ATPase superfamily. Kinesin family.</text>
</comment>
<protein>
    <submittedName>
        <fullName evidence="10">Centromere-associated protein E-like</fullName>
    </submittedName>
</protein>
<keyword evidence="2" id="KW-0547">Nucleotide-binding</keyword>
<dbReference type="AlphaFoldDB" id="A0A4W3IHN9"/>
<reference evidence="11" key="3">
    <citation type="journal article" date="2014" name="Nature">
        <title>Elephant shark genome provides unique insights into gnathostome evolution.</title>
        <authorList>
            <consortium name="International Elephant Shark Genome Sequencing Consortium"/>
            <person name="Venkatesh B."/>
            <person name="Lee A.P."/>
            <person name="Ravi V."/>
            <person name="Maurya A.K."/>
            <person name="Lian M.M."/>
            <person name="Swann J.B."/>
            <person name="Ohta Y."/>
            <person name="Flajnik M.F."/>
            <person name="Sutoh Y."/>
            <person name="Kasahara M."/>
            <person name="Hoon S."/>
            <person name="Gangu V."/>
            <person name="Roy S.W."/>
            <person name="Irimia M."/>
            <person name="Korzh V."/>
            <person name="Kondrychyn I."/>
            <person name="Lim Z.W."/>
            <person name="Tay B.H."/>
            <person name="Tohari S."/>
            <person name="Kong K.W."/>
            <person name="Ho S."/>
            <person name="Lorente-Galdos B."/>
            <person name="Quilez J."/>
            <person name="Marques-Bonet T."/>
            <person name="Raney B.J."/>
            <person name="Ingham P.W."/>
            <person name="Tay A."/>
            <person name="Hillier L.W."/>
            <person name="Minx P."/>
            <person name="Boehm T."/>
            <person name="Wilson R.K."/>
            <person name="Brenner S."/>
            <person name="Warren W.C."/>
        </authorList>
    </citation>
    <scope>NUCLEOTIDE SEQUENCE [LARGE SCALE GENOMIC DNA]</scope>
</reference>
<dbReference type="InterPro" id="IPR027417">
    <property type="entry name" value="P-loop_NTPase"/>
</dbReference>
<evidence type="ECO:0000256" key="5">
    <source>
        <dbReference type="ARBA" id="ARBA00023175"/>
    </source>
</evidence>
<dbReference type="GeneTree" id="ENSGT00940000160597"/>
<dbReference type="GO" id="GO:0003777">
    <property type="term" value="F:microtubule motor activity"/>
    <property type="evidence" value="ECO:0007669"/>
    <property type="project" value="InterPro"/>
</dbReference>
<dbReference type="PROSITE" id="PS50067">
    <property type="entry name" value="KINESIN_MOTOR_2"/>
    <property type="match status" value="1"/>
</dbReference>
<reference evidence="10" key="5">
    <citation type="submission" date="2025-09" db="UniProtKB">
        <authorList>
            <consortium name="Ensembl"/>
        </authorList>
    </citation>
    <scope>IDENTIFICATION</scope>
</reference>
<evidence type="ECO:0000256" key="3">
    <source>
        <dbReference type="ARBA" id="ARBA00022840"/>
    </source>
</evidence>
<proteinExistence type="inferred from homology"/>
<keyword evidence="6" id="KW-0206">Cytoskeleton</keyword>
<evidence type="ECO:0000256" key="7">
    <source>
        <dbReference type="PROSITE-ProRule" id="PRU00283"/>
    </source>
</evidence>
<keyword evidence="6" id="KW-0963">Cytoplasm</keyword>
<sequence>MNEHSSRSHTIFRMILESREKNDGSMPESIDEAVKVAHLNLVDLAGSERASQTGAEGVRLKEGCNINRSLFVLGQVIKKLSDGQTGGFINYRDSKITRILQNSLGGNAKTVIICTITTDALEETVSTLQFASTAKFMKNTPHVNEVLDDQAMLKRYRKEIMDLKNRLEKNQIKCNSELTPVQNWED</sequence>
<dbReference type="SMART" id="SM00129">
    <property type="entry name" value="KISc"/>
    <property type="match status" value="1"/>
</dbReference>
<evidence type="ECO:0000259" key="9">
    <source>
        <dbReference type="PROSITE" id="PS50067"/>
    </source>
</evidence>
<dbReference type="GO" id="GO:0000278">
    <property type="term" value="P:mitotic cell cycle"/>
    <property type="evidence" value="ECO:0007669"/>
    <property type="project" value="TreeGrafter"/>
</dbReference>
<keyword evidence="11" id="KW-1185">Reference proteome</keyword>
<feature type="domain" description="Kinesin motor" evidence="9">
    <location>
        <begin position="1"/>
        <end position="137"/>
    </location>
</feature>
<dbReference type="InterPro" id="IPR001752">
    <property type="entry name" value="Kinesin_motor_dom"/>
</dbReference>
<evidence type="ECO:0000313" key="11">
    <source>
        <dbReference type="Proteomes" id="UP000314986"/>
    </source>
</evidence>